<protein>
    <submittedName>
        <fullName evidence="2">Uncharacterized protein</fullName>
    </submittedName>
</protein>
<accession>A0A0S7BZZ5</accession>
<dbReference type="Proteomes" id="UP000053091">
    <property type="component" value="Unassembled WGS sequence"/>
</dbReference>
<dbReference type="EMBL" id="DF968182">
    <property type="protein sequence ID" value="GAP44171.1"/>
    <property type="molecule type" value="Genomic_DNA"/>
</dbReference>
<evidence type="ECO:0000313" key="3">
    <source>
        <dbReference type="Proteomes" id="UP000053091"/>
    </source>
</evidence>
<keyword evidence="3" id="KW-1185">Reference proteome</keyword>
<keyword evidence="1" id="KW-0812">Transmembrane</keyword>
<name>A0A0S7BZZ5_9BACT</name>
<dbReference type="STRING" id="1678841.TBC1_112335"/>
<evidence type="ECO:0000256" key="1">
    <source>
        <dbReference type="SAM" id="Phobius"/>
    </source>
</evidence>
<gene>
    <name evidence="2" type="ORF">TBC1_112335</name>
</gene>
<proteinExistence type="predicted"/>
<evidence type="ECO:0000313" key="2">
    <source>
        <dbReference type="EMBL" id="GAP44171.1"/>
    </source>
</evidence>
<sequence>MTNDKFSETENDRFLTQLMANLPLEKAPEGFTSGIMQQIQSGIEPLTDTPEYRRQMLWGYLSLFAALVIVVIMLFAQWPFMKINLFSDTDQLRNLLNASLGILEGFNSIVSYLKNSSTMIIIFLSVGLLLLFERLIRNGFQQKRSFLF</sequence>
<dbReference type="AlphaFoldDB" id="A0A0S7BZZ5"/>
<feature type="transmembrane region" description="Helical" evidence="1">
    <location>
        <begin position="119"/>
        <end position="136"/>
    </location>
</feature>
<keyword evidence="1" id="KW-1133">Transmembrane helix</keyword>
<organism evidence="2">
    <name type="scientific">Lentimicrobium saccharophilum</name>
    <dbReference type="NCBI Taxonomy" id="1678841"/>
    <lineage>
        <taxon>Bacteria</taxon>
        <taxon>Pseudomonadati</taxon>
        <taxon>Bacteroidota</taxon>
        <taxon>Bacteroidia</taxon>
        <taxon>Bacteroidales</taxon>
        <taxon>Lentimicrobiaceae</taxon>
        <taxon>Lentimicrobium</taxon>
    </lineage>
</organism>
<reference evidence="2" key="1">
    <citation type="journal article" date="2015" name="Genome Announc.">
        <title>Draft Genome Sequence of Bacteroidales Strain TBC1, a Novel Isolate from a Methanogenic Wastewater Treatment System.</title>
        <authorList>
            <person name="Tourlousse D.M."/>
            <person name="Matsuura N."/>
            <person name="Sun L."/>
            <person name="Toyonaga M."/>
            <person name="Kuroda K."/>
            <person name="Ohashi A."/>
            <person name="Cruz R."/>
            <person name="Yamaguchi T."/>
            <person name="Sekiguchi Y."/>
        </authorList>
    </citation>
    <scope>NUCLEOTIDE SEQUENCE [LARGE SCALE GENOMIC DNA]</scope>
    <source>
        <strain evidence="2">TBC1</strain>
    </source>
</reference>
<feature type="transmembrane region" description="Helical" evidence="1">
    <location>
        <begin position="57"/>
        <end position="75"/>
    </location>
</feature>
<dbReference type="RefSeq" id="WP_062042505.1">
    <property type="nucleotide sequence ID" value="NZ_DF968182.1"/>
</dbReference>
<keyword evidence="1" id="KW-0472">Membrane</keyword>